<reference evidence="2 3" key="1">
    <citation type="submission" date="2016-11" db="EMBL/GenBank/DDBJ databases">
        <authorList>
            <person name="Jaros S."/>
            <person name="Januszkiewicz K."/>
            <person name="Wedrychowicz H."/>
        </authorList>
    </citation>
    <scope>NUCLEOTIDE SEQUENCE [LARGE SCALE GENOMIC DNA]</scope>
    <source>
        <strain evidence="2 3">NF2</strain>
    </source>
</reference>
<protein>
    <submittedName>
        <fullName evidence="2">Uncharacterized protein</fullName>
    </submittedName>
</protein>
<evidence type="ECO:0000256" key="1">
    <source>
        <dbReference type="SAM" id="SignalP"/>
    </source>
</evidence>
<dbReference type="EMBL" id="CP018145">
    <property type="protein sequence ID" value="ASJ57192.1"/>
    <property type="molecule type" value="Genomic_DNA"/>
</dbReference>
<dbReference type="RefSeq" id="WP_088910652.1">
    <property type="nucleotide sequence ID" value="NZ_CP018145.1"/>
</dbReference>
<gene>
    <name evidence="2" type="ORF">BP422_29020</name>
</gene>
<accession>A0A220MQD6</accession>
<proteinExistence type="predicted"/>
<dbReference type="Proteomes" id="UP000197781">
    <property type="component" value="Chromosome"/>
</dbReference>
<dbReference type="KEGG" id="bfm:BP422_29020"/>
<evidence type="ECO:0000313" key="3">
    <source>
        <dbReference type="Proteomes" id="UP000197781"/>
    </source>
</evidence>
<sequence>MKKFILSLLCTVILFVPSVSFAKESQAQSAAKYPVDANAKNVETIVDTTWKNSPDILEDSANNMVVPTREDCGCDEVIKKRTNMIYIDDTMPIEYTIHKGKLVLLKRPDLHYYTQNFTQTWWNQYSGKFAQKAAEGAGTYVSFRIGGKMPYMARLLKLKDRFEKPFQYGDYALGALAWMQQEKVPLWGDIISASVPKSGTEISLIYISETGKDYSWKYRARFEVEKDGTVKVDHWVVD</sequence>
<organism evidence="2 3">
    <name type="scientific">Brevibacillus formosus</name>
    <dbReference type="NCBI Taxonomy" id="54913"/>
    <lineage>
        <taxon>Bacteria</taxon>
        <taxon>Bacillati</taxon>
        <taxon>Bacillota</taxon>
        <taxon>Bacilli</taxon>
        <taxon>Bacillales</taxon>
        <taxon>Paenibacillaceae</taxon>
        <taxon>Brevibacillus</taxon>
    </lineage>
</organism>
<dbReference type="AlphaFoldDB" id="A0A220MQD6"/>
<evidence type="ECO:0000313" key="2">
    <source>
        <dbReference type="EMBL" id="ASJ57192.1"/>
    </source>
</evidence>
<name>A0A220MQD6_9BACL</name>
<feature type="chain" id="PRO_5012623391" evidence="1">
    <location>
        <begin position="23"/>
        <end position="238"/>
    </location>
</feature>
<keyword evidence="1" id="KW-0732">Signal</keyword>
<feature type="signal peptide" evidence="1">
    <location>
        <begin position="1"/>
        <end position="22"/>
    </location>
</feature>